<sequence length="167" mass="17739">MQPTLRQPPPHRVQEGHPAAAYLQESRCKLPEAQAPAAACGCLPAHQPGIELRVQQQRYNEDSAADTPPSTINLRPAARRLIFESAQLPAATKALLATDPCLNSSIRNHQRGGQRSSGVAAGLAAPAAESLSPASLKATLPTQPGDEKPRSARRSAARWLPGPHSRC</sequence>
<evidence type="ECO:0000256" key="1">
    <source>
        <dbReference type="SAM" id="MobiDB-lite"/>
    </source>
</evidence>
<organism evidence="2 3">
    <name type="scientific">Chlorella vulgaris</name>
    <name type="common">Green alga</name>
    <dbReference type="NCBI Taxonomy" id="3077"/>
    <lineage>
        <taxon>Eukaryota</taxon>
        <taxon>Viridiplantae</taxon>
        <taxon>Chlorophyta</taxon>
        <taxon>core chlorophytes</taxon>
        <taxon>Trebouxiophyceae</taxon>
        <taxon>Chlorellales</taxon>
        <taxon>Chlorellaceae</taxon>
        <taxon>Chlorella clade</taxon>
        <taxon>Chlorella</taxon>
    </lineage>
</organism>
<feature type="region of interest" description="Disordered" evidence="1">
    <location>
        <begin position="106"/>
        <end position="167"/>
    </location>
</feature>
<proteinExistence type="predicted"/>
<dbReference type="EMBL" id="SIDB01000007">
    <property type="protein sequence ID" value="KAI3430885.1"/>
    <property type="molecule type" value="Genomic_DNA"/>
</dbReference>
<evidence type="ECO:0000313" key="2">
    <source>
        <dbReference type="EMBL" id="KAI3430885.1"/>
    </source>
</evidence>
<gene>
    <name evidence="2" type="ORF">D9Q98_009294</name>
</gene>
<dbReference type="Proteomes" id="UP001055712">
    <property type="component" value="Unassembled WGS sequence"/>
</dbReference>
<feature type="compositionally biased region" description="Low complexity" evidence="1">
    <location>
        <begin position="116"/>
        <end position="138"/>
    </location>
</feature>
<accession>A0A9D4YWZ1</accession>
<dbReference type="AlphaFoldDB" id="A0A9D4YWZ1"/>
<protein>
    <submittedName>
        <fullName evidence="2">Uncharacterized protein</fullName>
    </submittedName>
</protein>
<comment type="caution">
    <text evidence="2">The sequence shown here is derived from an EMBL/GenBank/DDBJ whole genome shotgun (WGS) entry which is preliminary data.</text>
</comment>
<keyword evidence="3" id="KW-1185">Reference proteome</keyword>
<reference evidence="2" key="2">
    <citation type="submission" date="2020-11" db="EMBL/GenBank/DDBJ databases">
        <authorList>
            <person name="Cecchin M."/>
            <person name="Marcolungo L."/>
            <person name="Rossato M."/>
            <person name="Girolomoni L."/>
            <person name="Cosentino E."/>
            <person name="Cuine S."/>
            <person name="Li-Beisson Y."/>
            <person name="Delledonne M."/>
            <person name="Ballottari M."/>
        </authorList>
    </citation>
    <scope>NUCLEOTIDE SEQUENCE</scope>
    <source>
        <strain evidence="2">211/11P</strain>
        <tissue evidence="2">Whole cell</tissue>
    </source>
</reference>
<name>A0A9D4YWZ1_CHLVU</name>
<reference evidence="2" key="1">
    <citation type="journal article" date="2019" name="Plant J.">
        <title>Chlorella vulgaris genome assembly and annotation reveals the molecular basis for metabolic acclimation to high light conditions.</title>
        <authorList>
            <person name="Cecchin M."/>
            <person name="Marcolungo L."/>
            <person name="Rossato M."/>
            <person name="Girolomoni L."/>
            <person name="Cosentino E."/>
            <person name="Cuine S."/>
            <person name="Li-Beisson Y."/>
            <person name="Delledonne M."/>
            <person name="Ballottari M."/>
        </authorList>
    </citation>
    <scope>NUCLEOTIDE SEQUENCE</scope>
    <source>
        <strain evidence="2">211/11P</strain>
    </source>
</reference>
<evidence type="ECO:0000313" key="3">
    <source>
        <dbReference type="Proteomes" id="UP001055712"/>
    </source>
</evidence>